<sequence>MQETQREARWRQIKDVAAMISLCCCGSGALAVLYWHYSGWWLILALVLGWAFYYPFIRGYVERNYFGR</sequence>
<dbReference type="EMBL" id="JBHSAF010000001">
    <property type="protein sequence ID" value="MFC3911947.1"/>
    <property type="molecule type" value="Genomic_DNA"/>
</dbReference>
<dbReference type="Proteomes" id="UP001595692">
    <property type="component" value="Unassembled WGS sequence"/>
</dbReference>
<name>A0ABV8CI90_9GAMM</name>
<keyword evidence="1" id="KW-0812">Transmembrane</keyword>
<organism evidence="2 3">
    <name type="scientific">Pseudaeromonas sharmana</name>
    <dbReference type="NCBI Taxonomy" id="328412"/>
    <lineage>
        <taxon>Bacteria</taxon>
        <taxon>Pseudomonadati</taxon>
        <taxon>Pseudomonadota</taxon>
        <taxon>Gammaproteobacteria</taxon>
        <taxon>Aeromonadales</taxon>
        <taxon>Aeromonadaceae</taxon>
        <taxon>Pseudaeromonas</taxon>
    </lineage>
</organism>
<keyword evidence="1" id="KW-1133">Transmembrane helix</keyword>
<keyword evidence="1" id="KW-0472">Membrane</keyword>
<keyword evidence="3" id="KW-1185">Reference proteome</keyword>
<dbReference type="RefSeq" id="WP_377149805.1">
    <property type="nucleotide sequence ID" value="NZ_JBHSAF010000001.1"/>
</dbReference>
<gene>
    <name evidence="2" type="ORF">ACFOSS_00505</name>
</gene>
<feature type="transmembrane region" description="Helical" evidence="1">
    <location>
        <begin position="16"/>
        <end position="35"/>
    </location>
</feature>
<proteinExistence type="predicted"/>
<comment type="caution">
    <text evidence="2">The sequence shown here is derived from an EMBL/GenBank/DDBJ whole genome shotgun (WGS) entry which is preliminary data.</text>
</comment>
<evidence type="ECO:0000256" key="1">
    <source>
        <dbReference type="SAM" id="Phobius"/>
    </source>
</evidence>
<evidence type="ECO:0000313" key="2">
    <source>
        <dbReference type="EMBL" id="MFC3911947.1"/>
    </source>
</evidence>
<protein>
    <recommendedName>
        <fullName evidence="4">Transmembrane protein</fullName>
    </recommendedName>
</protein>
<feature type="transmembrane region" description="Helical" evidence="1">
    <location>
        <begin position="41"/>
        <end position="61"/>
    </location>
</feature>
<reference evidence="3" key="1">
    <citation type="journal article" date="2019" name="Int. J. Syst. Evol. Microbiol.">
        <title>The Global Catalogue of Microorganisms (GCM) 10K type strain sequencing project: providing services to taxonomists for standard genome sequencing and annotation.</title>
        <authorList>
            <consortium name="The Broad Institute Genomics Platform"/>
            <consortium name="The Broad Institute Genome Sequencing Center for Infectious Disease"/>
            <person name="Wu L."/>
            <person name="Ma J."/>
        </authorList>
    </citation>
    <scope>NUCLEOTIDE SEQUENCE [LARGE SCALE GENOMIC DNA]</scope>
    <source>
        <strain evidence="3">CCUG 54939</strain>
    </source>
</reference>
<accession>A0ABV8CI90</accession>
<evidence type="ECO:0008006" key="4">
    <source>
        <dbReference type="Google" id="ProtNLM"/>
    </source>
</evidence>
<evidence type="ECO:0000313" key="3">
    <source>
        <dbReference type="Proteomes" id="UP001595692"/>
    </source>
</evidence>